<evidence type="ECO:0000256" key="2">
    <source>
        <dbReference type="SAM" id="MobiDB-lite"/>
    </source>
</evidence>
<feature type="coiled-coil region" evidence="1">
    <location>
        <begin position="2"/>
        <end position="29"/>
    </location>
</feature>
<feature type="region of interest" description="Disordered" evidence="2">
    <location>
        <begin position="59"/>
        <end position="109"/>
    </location>
</feature>
<evidence type="ECO:0000313" key="3">
    <source>
        <dbReference type="EMBL" id="GIQ90308.1"/>
    </source>
</evidence>
<dbReference type="Proteomes" id="UP000265618">
    <property type="component" value="Unassembled WGS sequence"/>
</dbReference>
<keyword evidence="4" id="KW-1185">Reference proteome</keyword>
<gene>
    <name evidence="3" type="ORF">KIPB_013051</name>
</gene>
<protein>
    <submittedName>
        <fullName evidence="3">Uncharacterized protein</fullName>
    </submittedName>
</protein>
<sequence length="165" mass="17558">SYAEAEARKQQASQRLSLLEQRVQAEEEVTSALIDLSPKKGRETFESTRSPLAGTRPLTASILSDHGSSGNGAVTVTTTTNISRTPQSGRPAPLTHIPTSPLSSSLRNTSRGAHLGLTASPLNVSRVAPKLNRTEIRDLIKSLDQSLSQTSPVGGTDSPMRQSML</sequence>
<feature type="region of interest" description="Disordered" evidence="2">
    <location>
        <begin position="143"/>
        <end position="165"/>
    </location>
</feature>
<dbReference type="EMBL" id="BDIP01006022">
    <property type="protein sequence ID" value="GIQ90308.1"/>
    <property type="molecule type" value="Genomic_DNA"/>
</dbReference>
<evidence type="ECO:0000256" key="1">
    <source>
        <dbReference type="SAM" id="Coils"/>
    </source>
</evidence>
<comment type="caution">
    <text evidence="3">The sequence shown here is derived from an EMBL/GenBank/DDBJ whole genome shotgun (WGS) entry which is preliminary data.</text>
</comment>
<evidence type="ECO:0000313" key="4">
    <source>
        <dbReference type="Proteomes" id="UP000265618"/>
    </source>
</evidence>
<feature type="compositionally biased region" description="Polar residues" evidence="2">
    <location>
        <begin position="97"/>
        <end position="109"/>
    </location>
</feature>
<feature type="non-terminal residue" evidence="3">
    <location>
        <position position="165"/>
    </location>
</feature>
<accession>A0A9K3DAJ0</accession>
<dbReference type="AlphaFoldDB" id="A0A9K3DAJ0"/>
<proteinExistence type="predicted"/>
<reference evidence="3 4" key="1">
    <citation type="journal article" date="2018" name="PLoS ONE">
        <title>The draft genome of Kipferlia bialata reveals reductive genome evolution in fornicate parasites.</title>
        <authorList>
            <person name="Tanifuji G."/>
            <person name="Takabayashi S."/>
            <person name="Kume K."/>
            <person name="Takagi M."/>
            <person name="Nakayama T."/>
            <person name="Kamikawa R."/>
            <person name="Inagaki Y."/>
            <person name="Hashimoto T."/>
        </authorList>
    </citation>
    <scope>NUCLEOTIDE SEQUENCE [LARGE SCALE GENOMIC DNA]</scope>
    <source>
        <strain evidence="3">NY0173</strain>
    </source>
</reference>
<keyword evidence="1" id="KW-0175">Coiled coil</keyword>
<name>A0A9K3DAJ0_9EUKA</name>
<organism evidence="3 4">
    <name type="scientific">Kipferlia bialata</name>
    <dbReference type="NCBI Taxonomy" id="797122"/>
    <lineage>
        <taxon>Eukaryota</taxon>
        <taxon>Metamonada</taxon>
        <taxon>Carpediemonas-like organisms</taxon>
        <taxon>Kipferlia</taxon>
    </lineage>
</organism>